<evidence type="ECO:0000313" key="2">
    <source>
        <dbReference type="EMBL" id="MCB7389265.1"/>
    </source>
</evidence>
<feature type="transmembrane region" description="Helical" evidence="1">
    <location>
        <begin position="74"/>
        <end position="92"/>
    </location>
</feature>
<feature type="transmembrane region" description="Helical" evidence="1">
    <location>
        <begin position="175"/>
        <end position="196"/>
    </location>
</feature>
<organism evidence="2 3">
    <name type="scientific">Bariatricus massiliensis</name>
    <dbReference type="NCBI Taxonomy" id="1745713"/>
    <lineage>
        <taxon>Bacteria</taxon>
        <taxon>Bacillati</taxon>
        <taxon>Bacillota</taxon>
        <taxon>Clostridia</taxon>
        <taxon>Lachnospirales</taxon>
        <taxon>Lachnospiraceae</taxon>
        <taxon>Bariatricus</taxon>
    </lineage>
</organism>
<feature type="transmembrane region" description="Helical" evidence="1">
    <location>
        <begin position="49"/>
        <end position="68"/>
    </location>
</feature>
<sequence length="238" mass="26492">MKPGLKKGLREAFEAPAPTRKKEFLKKVPQTEISNLSFAISQIGYIPKYIWGIFALTFGAAVVCGSVMEKDVLWIISALVPFIALSILTENVRSSAYRMAELEMTARFSLKSVMLARMGILGAAHLILLAFLIPFCAVHHLASVFQVGLYILVPYMLTAFLGLWAIRKISGAESIYVCMGVAVGVSGMNMFTHRIFPVVYEMKYTSIWLIGFAFLVVLAAREIKRSIRQTEELAWSLS</sequence>
<keyword evidence="1" id="KW-1133">Transmembrane helix</keyword>
<keyword evidence="3" id="KW-1185">Reference proteome</keyword>
<dbReference type="Proteomes" id="UP001299546">
    <property type="component" value="Unassembled WGS sequence"/>
</dbReference>
<protein>
    <recommendedName>
        <fullName evidence="4">ABC-2 family transporter protein</fullName>
    </recommendedName>
</protein>
<accession>A0ABS8DLE6</accession>
<name>A0ABS8DLE6_9FIRM</name>
<keyword evidence="1" id="KW-0472">Membrane</keyword>
<comment type="caution">
    <text evidence="2">The sequence shown here is derived from an EMBL/GenBank/DDBJ whole genome shotgun (WGS) entry which is preliminary data.</text>
</comment>
<evidence type="ECO:0008006" key="4">
    <source>
        <dbReference type="Google" id="ProtNLM"/>
    </source>
</evidence>
<feature type="transmembrane region" description="Helical" evidence="1">
    <location>
        <begin position="147"/>
        <end position="166"/>
    </location>
</feature>
<proteinExistence type="predicted"/>
<dbReference type="RefSeq" id="WP_066735833.1">
    <property type="nucleotide sequence ID" value="NZ_JAJCIQ010000020.1"/>
</dbReference>
<reference evidence="2 3" key="1">
    <citation type="submission" date="2021-10" db="EMBL/GenBank/DDBJ databases">
        <title>Collection of gut derived symbiotic bacterial strains cultured from healthy donors.</title>
        <authorList>
            <person name="Lin H."/>
            <person name="Littmann E."/>
            <person name="Kohout C."/>
            <person name="Pamer E.G."/>
        </authorList>
    </citation>
    <scope>NUCLEOTIDE SEQUENCE [LARGE SCALE GENOMIC DNA]</scope>
    <source>
        <strain evidence="2 3">DFI.1.165</strain>
    </source>
</reference>
<evidence type="ECO:0000256" key="1">
    <source>
        <dbReference type="SAM" id="Phobius"/>
    </source>
</evidence>
<dbReference type="EMBL" id="JAJCIS010000021">
    <property type="protein sequence ID" value="MCB7389265.1"/>
    <property type="molecule type" value="Genomic_DNA"/>
</dbReference>
<feature type="transmembrane region" description="Helical" evidence="1">
    <location>
        <begin position="202"/>
        <end position="220"/>
    </location>
</feature>
<feature type="transmembrane region" description="Helical" evidence="1">
    <location>
        <begin position="113"/>
        <end position="135"/>
    </location>
</feature>
<gene>
    <name evidence="2" type="ORF">LIZ65_18445</name>
</gene>
<keyword evidence="1" id="KW-0812">Transmembrane</keyword>
<evidence type="ECO:0000313" key="3">
    <source>
        <dbReference type="Proteomes" id="UP001299546"/>
    </source>
</evidence>